<dbReference type="RefSeq" id="WP_100288191.1">
    <property type="nucleotide sequence ID" value="NZ_PHHA01000004.1"/>
</dbReference>
<dbReference type="AlphaFoldDB" id="A0A2M8S486"/>
<gene>
    <name evidence="2" type="ORF">CVP05_03470</name>
</gene>
<sequence length="82" mass="9629">MNIQSRYKQASKEARWSLWLTLLYVCGWCLCAYLPAGTPGPIGFPLWFELSCIYLPILFIVVAYWVIKIVFQDMDLEYKDTK</sequence>
<feature type="transmembrane region" description="Helical" evidence="1">
    <location>
        <begin position="42"/>
        <end position="67"/>
    </location>
</feature>
<evidence type="ECO:0000256" key="1">
    <source>
        <dbReference type="SAM" id="Phobius"/>
    </source>
</evidence>
<keyword evidence="1" id="KW-0812">Transmembrane</keyword>
<protein>
    <recommendedName>
        <fullName evidence="4">DUF997 domain-containing protein</fullName>
    </recommendedName>
</protein>
<dbReference type="PANTHER" id="PTHR39174">
    <property type="entry name" value="INNER MEMBRANE PROTEIN-RELATED"/>
    <property type="match status" value="1"/>
</dbReference>
<evidence type="ECO:0000313" key="3">
    <source>
        <dbReference type="Proteomes" id="UP000229329"/>
    </source>
</evidence>
<keyword evidence="3" id="KW-1185">Reference proteome</keyword>
<feature type="transmembrane region" description="Helical" evidence="1">
    <location>
        <begin position="16"/>
        <end position="36"/>
    </location>
</feature>
<dbReference type="Proteomes" id="UP000229329">
    <property type="component" value="Unassembled WGS sequence"/>
</dbReference>
<reference evidence="2 3" key="1">
    <citation type="submission" date="2017-11" db="EMBL/GenBank/DDBJ databases">
        <title>Reclassification of Bisgaard taxon 7 as Conservatibacter flavescens gen. nov., sp. nov.</title>
        <authorList>
            <person name="Christensen H."/>
        </authorList>
    </citation>
    <scope>NUCLEOTIDE SEQUENCE [LARGE SCALE GENOMIC DNA]</scope>
    <source>
        <strain evidence="2 3">7_4</strain>
    </source>
</reference>
<evidence type="ECO:0008006" key="4">
    <source>
        <dbReference type="Google" id="ProtNLM"/>
    </source>
</evidence>
<dbReference type="Pfam" id="PF06196">
    <property type="entry name" value="DUF997"/>
    <property type="match status" value="1"/>
</dbReference>
<comment type="caution">
    <text evidence="2">The sequence shown here is derived from an EMBL/GenBank/DDBJ whole genome shotgun (WGS) entry which is preliminary data.</text>
</comment>
<keyword evidence="1" id="KW-0472">Membrane</keyword>
<keyword evidence="1" id="KW-1133">Transmembrane helix</keyword>
<dbReference type="OrthoDB" id="7062456at2"/>
<name>A0A2M8S486_9PAST</name>
<dbReference type="PANTHER" id="PTHR39174:SF1">
    <property type="entry name" value="INNER MEMBRANE PROTEIN"/>
    <property type="match status" value="1"/>
</dbReference>
<dbReference type="InterPro" id="IPR010398">
    <property type="entry name" value="DUF997"/>
</dbReference>
<accession>A0A2M8S486</accession>
<organism evidence="2 3">
    <name type="scientific">Conservatibacter flavescens</name>
    <dbReference type="NCBI Taxonomy" id="28161"/>
    <lineage>
        <taxon>Bacteria</taxon>
        <taxon>Pseudomonadati</taxon>
        <taxon>Pseudomonadota</taxon>
        <taxon>Gammaproteobacteria</taxon>
        <taxon>Pasteurellales</taxon>
        <taxon>Pasteurellaceae</taxon>
        <taxon>Conservatibacter</taxon>
    </lineage>
</organism>
<dbReference type="EMBL" id="PHHA01000004">
    <property type="protein sequence ID" value="PJG85937.1"/>
    <property type="molecule type" value="Genomic_DNA"/>
</dbReference>
<proteinExistence type="predicted"/>
<evidence type="ECO:0000313" key="2">
    <source>
        <dbReference type="EMBL" id="PJG85937.1"/>
    </source>
</evidence>